<dbReference type="InterPro" id="IPR036264">
    <property type="entry name" value="Bact_exopeptidase_dim_dom"/>
</dbReference>
<keyword evidence="3" id="KW-0479">Metal-binding</keyword>
<comment type="caution">
    <text evidence="4">The sequence shown here is derived from an EMBL/GenBank/DDBJ whole genome shotgun (WGS) entry which is preliminary data.</text>
</comment>
<feature type="binding site" evidence="3">
    <location>
        <position position="386"/>
    </location>
    <ligand>
        <name>Zn(2+)</name>
        <dbReference type="ChEBI" id="CHEBI:29105"/>
        <label>2</label>
    </ligand>
</feature>
<feature type="binding site" evidence="3">
    <location>
        <position position="97"/>
    </location>
    <ligand>
        <name>Zn(2+)</name>
        <dbReference type="ChEBI" id="CHEBI:29105"/>
        <label>2</label>
    </ligand>
</feature>
<evidence type="ECO:0000256" key="3">
    <source>
        <dbReference type="PIRSR" id="PIRSR001235-1"/>
    </source>
</evidence>
<sequence>MSNPFSDNVSKERLWERHQALARIGATVTGGVNRLALSDEDFAACRRLIEWGRSFGMLESRDEVGNVFLRLCGTDSSAAPVVSGSHLDSQPTGGKYDGVYGVLAALEACESIAASRVPLRRSIDVVAWMNEEGSRFAPGMMGSAVFAGARTLAEIKAVKDATGVSVAEALDKAATALADVPLRALGGVPFAYVEAHIEQGPVLERLGKTIGVVSGIQGKRTFRVVVEGEAAHAGTSLRSERKDALLAATAMVGALIEHIHDEEDVVKFTIGQFTVTPNAPSVVPSGVTFSIDLRHPDSDVLRKLGDAIDGICQQNAAPCRVDVKELSTAMSLDFPDHMRQRIDSAAARLGISKFELYSAAGHDARYLHGVCPSGMVFIPCHLGITHNEAESITPDDAFAGARVLAEVLSELAQLES</sequence>
<feature type="binding site" evidence="3">
    <location>
        <position position="132"/>
    </location>
    <ligand>
        <name>Zn(2+)</name>
        <dbReference type="ChEBI" id="CHEBI:29105"/>
        <label>2</label>
    </ligand>
</feature>
<accession>A0A2N7X4Y5</accession>
<keyword evidence="3" id="KW-0862">Zinc</keyword>
<dbReference type="EMBL" id="PNYC01000006">
    <property type="protein sequence ID" value="PMS36813.1"/>
    <property type="molecule type" value="Genomic_DNA"/>
</dbReference>
<dbReference type="SUPFAM" id="SSF55031">
    <property type="entry name" value="Bacterial exopeptidase dimerisation domain"/>
    <property type="match status" value="1"/>
</dbReference>
<dbReference type="CDD" id="cd03884">
    <property type="entry name" value="M20_bAS"/>
    <property type="match status" value="1"/>
</dbReference>
<evidence type="ECO:0000256" key="2">
    <source>
        <dbReference type="ARBA" id="ARBA00022801"/>
    </source>
</evidence>
<dbReference type="NCBIfam" id="TIGR01879">
    <property type="entry name" value="hydantase"/>
    <property type="match status" value="1"/>
</dbReference>
<gene>
    <name evidence="4" type="ORF">C0Z20_12060</name>
</gene>
<feature type="binding site" evidence="3">
    <location>
        <position position="86"/>
    </location>
    <ligand>
        <name>Zn(2+)</name>
        <dbReference type="ChEBI" id="CHEBI:29105"/>
        <label>1</label>
    </ligand>
</feature>
<keyword evidence="2 4" id="KW-0378">Hydrolase</keyword>
<protein>
    <submittedName>
        <fullName evidence="4">Zn-dependent hydrolase</fullName>
    </submittedName>
</protein>
<proteinExistence type="inferred from homology"/>
<dbReference type="GO" id="GO:0016813">
    <property type="term" value="F:hydrolase activity, acting on carbon-nitrogen (but not peptide) bonds, in linear amidines"/>
    <property type="evidence" value="ECO:0007669"/>
    <property type="project" value="InterPro"/>
</dbReference>
<evidence type="ECO:0000313" key="4">
    <source>
        <dbReference type="EMBL" id="PMS36813.1"/>
    </source>
</evidence>
<dbReference type="AlphaFoldDB" id="A0A2N7X4Y5"/>
<evidence type="ECO:0000256" key="1">
    <source>
        <dbReference type="ARBA" id="ARBA00006153"/>
    </source>
</evidence>
<dbReference type="RefSeq" id="WP_102607048.1">
    <property type="nucleotide sequence ID" value="NZ_PNYC01000006.1"/>
</dbReference>
<dbReference type="PANTHER" id="PTHR32494:SF5">
    <property type="entry name" value="ALLANTOATE AMIDOHYDROLASE"/>
    <property type="match status" value="1"/>
</dbReference>
<dbReference type="Gene3D" id="3.30.70.360">
    <property type="match status" value="1"/>
</dbReference>
<name>A0A2N7X4Y5_9BURK</name>
<evidence type="ECO:0000313" key="5">
    <source>
        <dbReference type="Proteomes" id="UP000235777"/>
    </source>
</evidence>
<dbReference type="Proteomes" id="UP000235777">
    <property type="component" value="Unassembled WGS sequence"/>
</dbReference>
<organism evidence="4 5">
    <name type="scientific">Trinickia symbiotica</name>
    <dbReference type="NCBI Taxonomy" id="863227"/>
    <lineage>
        <taxon>Bacteria</taxon>
        <taxon>Pseudomonadati</taxon>
        <taxon>Pseudomonadota</taxon>
        <taxon>Betaproteobacteria</taxon>
        <taxon>Burkholderiales</taxon>
        <taxon>Burkholderiaceae</taxon>
        <taxon>Trinickia</taxon>
    </lineage>
</organism>
<comment type="similarity">
    <text evidence="1">Belongs to the peptidase M20 family.</text>
</comment>
<keyword evidence="5" id="KW-1185">Reference proteome</keyword>
<dbReference type="Pfam" id="PF01546">
    <property type="entry name" value="Peptidase_M20"/>
    <property type="match status" value="1"/>
</dbReference>
<comment type="cofactor">
    <cofactor evidence="3">
        <name>Zn(2+)</name>
        <dbReference type="ChEBI" id="CHEBI:29105"/>
    </cofactor>
    <text evidence="3">Binds 2 Zn(2+) ions per subunit.</text>
</comment>
<feature type="binding site" evidence="3">
    <location>
        <position position="196"/>
    </location>
    <ligand>
        <name>Zn(2+)</name>
        <dbReference type="ChEBI" id="CHEBI:29105"/>
        <label>1</label>
    </ligand>
</feature>
<dbReference type="GO" id="GO:0046872">
    <property type="term" value="F:metal ion binding"/>
    <property type="evidence" value="ECO:0007669"/>
    <property type="project" value="UniProtKB-KW"/>
</dbReference>
<dbReference type="InterPro" id="IPR002933">
    <property type="entry name" value="Peptidase_M20"/>
</dbReference>
<dbReference type="PANTHER" id="PTHR32494">
    <property type="entry name" value="ALLANTOATE DEIMINASE-RELATED"/>
    <property type="match status" value="1"/>
</dbReference>
<dbReference type="InterPro" id="IPR010158">
    <property type="entry name" value="Amidase_Cbmase"/>
</dbReference>
<dbReference type="Gene3D" id="3.40.630.10">
    <property type="entry name" value="Zn peptidases"/>
    <property type="match status" value="1"/>
</dbReference>
<feature type="binding site" evidence="3">
    <location>
        <position position="97"/>
    </location>
    <ligand>
        <name>Zn(2+)</name>
        <dbReference type="ChEBI" id="CHEBI:29105"/>
        <label>1</label>
    </ligand>
</feature>
<dbReference type="SUPFAM" id="SSF53187">
    <property type="entry name" value="Zn-dependent exopeptidases"/>
    <property type="match status" value="1"/>
</dbReference>
<dbReference type="PIRSF" id="PIRSF001235">
    <property type="entry name" value="Amidase_carbamoylase"/>
    <property type="match status" value="1"/>
</dbReference>
<reference evidence="4 5" key="1">
    <citation type="submission" date="2018-01" db="EMBL/GenBank/DDBJ databases">
        <title>Whole genome analyses suggest that Burkholderia sensu lato contains two further novel genera in the rhizoxinica-symbiotica group Mycetohabitans gen. nov., and Trinickia gen. nov.: implications for the evolution of diazotrophy and nodulation in the Burkholderiaceae.</title>
        <authorList>
            <person name="Estrada-de los Santos P."/>
            <person name="Palmer M."/>
            <person name="Chavez-Ramirez B."/>
            <person name="Beukes C."/>
            <person name="Steenkamp E.T."/>
            <person name="Hirsch A.M."/>
            <person name="Manyaka P."/>
            <person name="Maluk M."/>
            <person name="Lafos M."/>
            <person name="Crook M."/>
            <person name="Gross E."/>
            <person name="Simon M.F."/>
            <person name="Bueno dos Reis Junior F."/>
            <person name="Poole P.S."/>
            <person name="Venter S.N."/>
            <person name="James E.K."/>
        </authorList>
    </citation>
    <scope>NUCLEOTIDE SEQUENCE [LARGE SCALE GENOMIC DNA]</scope>
    <source>
        <strain evidence="4 5">JPY 581</strain>
    </source>
</reference>